<dbReference type="EMBL" id="MU069886">
    <property type="protein sequence ID" value="KAF5832263.1"/>
    <property type="molecule type" value="Genomic_DNA"/>
</dbReference>
<organism evidence="3 4">
    <name type="scientific">Dunaliella salina</name>
    <name type="common">Green alga</name>
    <name type="synonym">Protococcus salinus</name>
    <dbReference type="NCBI Taxonomy" id="3046"/>
    <lineage>
        <taxon>Eukaryota</taxon>
        <taxon>Viridiplantae</taxon>
        <taxon>Chlorophyta</taxon>
        <taxon>core chlorophytes</taxon>
        <taxon>Chlorophyceae</taxon>
        <taxon>CS clade</taxon>
        <taxon>Chlamydomonadales</taxon>
        <taxon>Dunaliellaceae</taxon>
        <taxon>Dunaliella</taxon>
    </lineage>
</organism>
<feature type="region of interest" description="Disordered" evidence="2">
    <location>
        <begin position="45"/>
        <end position="122"/>
    </location>
</feature>
<protein>
    <submittedName>
        <fullName evidence="3">Uncharacterized protein</fullName>
    </submittedName>
</protein>
<feature type="compositionally biased region" description="Basic and acidic residues" evidence="2">
    <location>
        <begin position="55"/>
        <end position="68"/>
    </location>
</feature>
<reference evidence="3" key="1">
    <citation type="submission" date="2017-08" db="EMBL/GenBank/DDBJ databases">
        <authorList>
            <person name="Polle J.E."/>
            <person name="Barry K."/>
            <person name="Cushman J."/>
            <person name="Schmutz J."/>
            <person name="Tran D."/>
            <person name="Hathwaick L.T."/>
            <person name="Yim W.C."/>
            <person name="Jenkins J."/>
            <person name="Mckie-Krisberg Z.M."/>
            <person name="Prochnik S."/>
            <person name="Lindquist E."/>
            <person name="Dockter R.B."/>
            <person name="Adam C."/>
            <person name="Molina H."/>
            <person name="Bunkerborg J."/>
            <person name="Jin E."/>
            <person name="Buchheim M."/>
            <person name="Magnuson J."/>
        </authorList>
    </citation>
    <scope>NUCLEOTIDE SEQUENCE</scope>
    <source>
        <strain evidence="3">CCAP 19/18</strain>
    </source>
</reference>
<accession>A0ABQ7GCD5</accession>
<evidence type="ECO:0000313" key="3">
    <source>
        <dbReference type="EMBL" id="KAF5832263.1"/>
    </source>
</evidence>
<sequence>MAEQSQHTKDDYYYILHRREERAKNRPLGCRTALQVDSDLEKEFLVQTDSDEEEARQQREKTAAERRLAAASARKNPRRAYYAALAHARELPRDKTRAQTASPPPMRRRRLDSEPSYEPTPEFLKSWRKRHAAALRKNKVYQFMQATQSELGGLTEGSPGQQPPLAHVPATPQTWPRKALSTHFNMAATPGNPHIEAVMPTPSPVRSIPDEPCHQPPTALTSTTPIGHQPPSMDLGMGQQASPPRSILPYDPAQPPPSTPTFPHSRLPPLLPVSPSMLLSPLEQAQEDMRRAADATKLSLQELLAQLQQERALLSRTTP</sequence>
<name>A0ABQ7GCD5_DUNSA</name>
<evidence type="ECO:0000256" key="1">
    <source>
        <dbReference type="SAM" id="Coils"/>
    </source>
</evidence>
<feature type="compositionally biased region" description="Low complexity" evidence="2">
    <location>
        <begin position="69"/>
        <end position="86"/>
    </location>
</feature>
<evidence type="ECO:0000256" key="2">
    <source>
        <dbReference type="SAM" id="MobiDB-lite"/>
    </source>
</evidence>
<dbReference type="Proteomes" id="UP000815325">
    <property type="component" value="Unassembled WGS sequence"/>
</dbReference>
<evidence type="ECO:0000313" key="4">
    <source>
        <dbReference type="Proteomes" id="UP000815325"/>
    </source>
</evidence>
<gene>
    <name evidence="3" type="ORF">DUNSADRAFT_11935</name>
</gene>
<feature type="region of interest" description="Disordered" evidence="2">
    <location>
        <begin position="202"/>
        <end position="275"/>
    </location>
</feature>
<feature type="compositionally biased region" description="Basic and acidic residues" evidence="2">
    <location>
        <begin position="87"/>
        <end position="97"/>
    </location>
</feature>
<proteinExistence type="predicted"/>
<feature type="coiled-coil region" evidence="1">
    <location>
        <begin position="290"/>
        <end position="317"/>
    </location>
</feature>
<comment type="caution">
    <text evidence="3">The sequence shown here is derived from an EMBL/GenBank/DDBJ whole genome shotgun (WGS) entry which is preliminary data.</text>
</comment>
<feature type="compositionally biased region" description="Low complexity" evidence="2">
    <location>
        <begin position="261"/>
        <end position="275"/>
    </location>
</feature>
<keyword evidence="4" id="KW-1185">Reference proteome</keyword>
<keyword evidence="1" id="KW-0175">Coiled coil</keyword>